<keyword evidence="11" id="KW-0227">DNA damage</keyword>
<evidence type="ECO:0000256" key="7">
    <source>
        <dbReference type="ARBA" id="ARBA00022634"/>
    </source>
</evidence>
<dbReference type="PANTHER" id="PTHR36928:SF1">
    <property type="entry name" value="PHOSPHATASE YCDX-RELATED"/>
    <property type="match status" value="1"/>
</dbReference>
<dbReference type="InterPro" id="IPR022311">
    <property type="entry name" value="PolX-like"/>
</dbReference>
<sequence>MTNQEIAAVFEQIADLLEYQSANPFRVRAYRNGAKKISELAEPLAAIVADSGRSLTDLDGIGKDLAEKIETLLATGTLPLLEELQEAIPAGVLTLARIPGVGPKKAAALHKELGISSLQELRLACEQQRIRGLKGFGAKTEETILKGLSIAEEAAVRVRWADAEQIVDELLDHMRSEPAIKQMEIAGSYRRGRDTIGDLDLLVDATDVTAVMDRFGSFAQVGETIARGETKMAVRLKSGLQVDLRVVPAESFGAALQYFTGSKDHNVVMRGRAKQQGLKVSDWGVFRVADDGSETYIAGRNEEEVYAAIGLPWFPPEMREAREEYNWAAAGELPTLVTLEDIRGDLHMHTTASDGHDSIEDMVAAALARGLSYIAITDHSKRVSMAHGLDGERLRRQWLEVDQVNRQTEGIEVLKGIECDILEKGGMDLPDDVLAEADWVIASVHYGQNQSRQQITERILEALENPHVDMLAHPTGRLINRRDPYEVDLDQVMAAAVKHRKLLELNANPARLDLNDIYCAAAKRLGIPIVINTDAHTTDGMEVMRFGILQARRGGLTAADVANTRPWAEFKKLIGGS</sequence>
<dbReference type="InterPro" id="IPR002054">
    <property type="entry name" value="DNA-dir_DNA_pol_X"/>
</dbReference>
<dbReference type="PRINTS" id="PR00870">
    <property type="entry name" value="DNAPOLXBETA"/>
</dbReference>
<evidence type="ECO:0000256" key="17">
    <source>
        <dbReference type="ARBA" id="ARBA00035726"/>
    </source>
</evidence>
<dbReference type="SUPFAM" id="SSF47802">
    <property type="entry name" value="DNA polymerase beta, N-terminal domain-like"/>
    <property type="match status" value="1"/>
</dbReference>
<dbReference type="InterPro" id="IPR016195">
    <property type="entry name" value="Pol/histidinol_Pase-like"/>
</dbReference>
<dbReference type="InterPro" id="IPR037160">
    <property type="entry name" value="DNA_Pol_thumb_sf"/>
</dbReference>
<keyword evidence="9" id="KW-0548">Nucleotidyltransferase</keyword>
<dbReference type="CDD" id="cd00141">
    <property type="entry name" value="NT_POLXc"/>
    <property type="match status" value="1"/>
</dbReference>
<dbReference type="SMART" id="SM00278">
    <property type="entry name" value="HhH1"/>
    <property type="match status" value="3"/>
</dbReference>
<keyword evidence="8" id="KW-0808">Transferase</keyword>
<dbReference type="InterPro" id="IPR002008">
    <property type="entry name" value="DNA_pol_X_beta-like"/>
</dbReference>
<dbReference type="Gene3D" id="3.20.20.140">
    <property type="entry name" value="Metal-dependent hydrolases"/>
    <property type="match status" value="1"/>
</dbReference>
<evidence type="ECO:0000256" key="9">
    <source>
        <dbReference type="ARBA" id="ARBA00022695"/>
    </source>
</evidence>
<reference evidence="26" key="1">
    <citation type="submission" date="2019-10" db="EMBL/GenBank/DDBJ databases">
        <title>Lacipirellula parvula gen. nov., sp. nov., representing a lineage of planctomycetes widespread in freshwater anoxic habitats, and description of the family Lacipirellulaceae.</title>
        <authorList>
            <person name="Dedysh S.N."/>
            <person name="Kulichevskaya I.S."/>
            <person name="Beletsky A.V."/>
            <person name="Rakitin A.L."/>
            <person name="Mardanov A.V."/>
            <person name="Ivanova A.A."/>
            <person name="Saltykova V.X."/>
            <person name="Rijpstra W.I.C."/>
            <person name="Sinninghe Damste J.S."/>
            <person name="Ravin N.V."/>
        </authorList>
    </citation>
    <scope>NUCLEOTIDE SEQUENCE [LARGE SCALE GENOMIC DNA]</scope>
    <source>
        <strain evidence="26">PX69</strain>
    </source>
</reference>
<name>A0A5K7XJI4_9BACT</name>
<dbReference type="Pfam" id="PF14520">
    <property type="entry name" value="HHH_5"/>
    <property type="match status" value="1"/>
</dbReference>
<dbReference type="SMART" id="SM00481">
    <property type="entry name" value="POLIIIAc"/>
    <property type="match status" value="1"/>
</dbReference>
<keyword evidence="6" id="KW-0488">Methylation</keyword>
<evidence type="ECO:0000256" key="5">
    <source>
        <dbReference type="ARBA" id="ARBA00020020"/>
    </source>
</evidence>
<dbReference type="PANTHER" id="PTHR36928">
    <property type="entry name" value="PHOSPHATASE YCDX-RELATED"/>
    <property type="match status" value="1"/>
</dbReference>
<dbReference type="InterPro" id="IPR004013">
    <property type="entry name" value="PHP_dom"/>
</dbReference>
<evidence type="ECO:0000256" key="12">
    <source>
        <dbReference type="ARBA" id="ARBA00022843"/>
    </source>
</evidence>
<dbReference type="Pfam" id="PF14791">
    <property type="entry name" value="DNA_pol_B_thumb"/>
    <property type="match status" value="1"/>
</dbReference>
<dbReference type="SUPFAM" id="SSF158702">
    <property type="entry name" value="Sec63 N-terminal domain-like"/>
    <property type="match status" value="1"/>
</dbReference>
<dbReference type="GO" id="GO:0005829">
    <property type="term" value="C:cytosol"/>
    <property type="evidence" value="ECO:0007669"/>
    <property type="project" value="TreeGrafter"/>
</dbReference>
<dbReference type="EC" id="2.7.7.7" evidence="3"/>
<keyword evidence="10" id="KW-0235">DNA replication</keyword>
<proteinExistence type="predicted"/>
<keyword evidence="13" id="KW-0239">DNA-directed DNA polymerase</keyword>
<dbReference type="SUPFAM" id="SSF89550">
    <property type="entry name" value="PHP domain-like"/>
    <property type="match status" value="1"/>
</dbReference>
<dbReference type="GO" id="GO:0042578">
    <property type="term" value="F:phosphoric ester hydrolase activity"/>
    <property type="evidence" value="ECO:0007669"/>
    <property type="project" value="TreeGrafter"/>
</dbReference>
<evidence type="ECO:0000259" key="22">
    <source>
        <dbReference type="SMART" id="SM00278"/>
    </source>
</evidence>
<dbReference type="EMBL" id="AP021861">
    <property type="protein sequence ID" value="BBO33039.1"/>
    <property type="molecule type" value="Genomic_DNA"/>
</dbReference>
<dbReference type="InterPro" id="IPR043519">
    <property type="entry name" value="NT_sf"/>
</dbReference>
<evidence type="ECO:0000259" key="24">
    <source>
        <dbReference type="SMART" id="SM00483"/>
    </source>
</evidence>
<evidence type="ECO:0000256" key="19">
    <source>
        <dbReference type="ARBA" id="ARBA00044678"/>
    </source>
</evidence>
<feature type="domain" description="Helix-hairpin-helix DNA-binding motif class 1" evidence="22">
    <location>
        <begin position="128"/>
        <end position="147"/>
    </location>
</feature>
<evidence type="ECO:0000256" key="21">
    <source>
        <dbReference type="ARBA" id="ARBA00049244"/>
    </source>
</evidence>
<dbReference type="InterPro" id="IPR027421">
    <property type="entry name" value="DNA_pol_lamdba_lyase_dom_sf"/>
</dbReference>
<evidence type="ECO:0000256" key="20">
    <source>
        <dbReference type="ARBA" id="ARBA00045548"/>
    </source>
</evidence>
<organism evidence="25 26">
    <name type="scientific">Lacipirellula parvula</name>
    <dbReference type="NCBI Taxonomy" id="2650471"/>
    <lineage>
        <taxon>Bacteria</taxon>
        <taxon>Pseudomonadati</taxon>
        <taxon>Planctomycetota</taxon>
        <taxon>Planctomycetia</taxon>
        <taxon>Pirellulales</taxon>
        <taxon>Lacipirellulaceae</taxon>
        <taxon>Lacipirellula</taxon>
    </lineage>
</organism>
<evidence type="ECO:0000256" key="2">
    <source>
        <dbReference type="ARBA" id="ARBA00004496"/>
    </source>
</evidence>
<dbReference type="GO" id="GO:0003677">
    <property type="term" value="F:DNA binding"/>
    <property type="evidence" value="ECO:0007669"/>
    <property type="project" value="InterPro"/>
</dbReference>
<dbReference type="Gene3D" id="3.30.210.10">
    <property type="entry name" value="DNA polymerase, thumb domain"/>
    <property type="match status" value="1"/>
</dbReference>
<comment type="subcellular location">
    <subcellularLocation>
        <location evidence="2">Cytoplasm</location>
    </subcellularLocation>
</comment>
<feature type="domain" description="Helix-hairpin-helix DNA-binding motif class 1" evidence="22">
    <location>
        <begin position="53"/>
        <end position="72"/>
    </location>
</feature>
<keyword evidence="14" id="KW-0915">Sodium</keyword>
<dbReference type="Gene3D" id="3.30.460.10">
    <property type="entry name" value="Beta Polymerase, domain 2"/>
    <property type="match status" value="1"/>
</dbReference>
<feature type="domain" description="Polymerase/histidinol phosphatase N-terminal" evidence="23">
    <location>
        <begin position="344"/>
        <end position="423"/>
    </location>
</feature>
<evidence type="ECO:0000256" key="14">
    <source>
        <dbReference type="ARBA" id="ARBA00023053"/>
    </source>
</evidence>
<dbReference type="Gene3D" id="1.10.150.20">
    <property type="entry name" value="5' to 3' exonuclease, C-terminal subdomain"/>
    <property type="match status" value="1"/>
</dbReference>
<evidence type="ECO:0000256" key="11">
    <source>
        <dbReference type="ARBA" id="ARBA00022763"/>
    </source>
</evidence>
<evidence type="ECO:0000259" key="23">
    <source>
        <dbReference type="SMART" id="SM00481"/>
    </source>
</evidence>
<dbReference type="InterPro" id="IPR003141">
    <property type="entry name" value="Pol/His_phosphatase_N"/>
</dbReference>
<protein>
    <recommendedName>
        <fullName evidence="5">DNA polymerase beta</fullName>
        <ecNumber evidence="3">2.7.7.7</ecNumber>
        <ecNumber evidence="4">4.2.99.18</ecNumber>
    </recommendedName>
    <alternativeName>
        <fullName evidence="16">5'-deoxyribose-phosphate lyase</fullName>
    </alternativeName>
    <alternativeName>
        <fullName evidence="17">AP lyase</fullName>
    </alternativeName>
</protein>
<evidence type="ECO:0000313" key="26">
    <source>
        <dbReference type="Proteomes" id="UP000326837"/>
    </source>
</evidence>
<evidence type="ECO:0000256" key="13">
    <source>
        <dbReference type="ARBA" id="ARBA00022932"/>
    </source>
</evidence>
<dbReference type="PIRSF" id="PIRSF005047">
    <property type="entry name" value="UCP005047_YshC"/>
    <property type="match status" value="1"/>
</dbReference>
<feature type="domain" description="DNA-directed DNA polymerase X" evidence="24">
    <location>
        <begin position="1"/>
        <end position="320"/>
    </location>
</feature>
<dbReference type="CDD" id="cd07436">
    <property type="entry name" value="PHP_PolX"/>
    <property type="match status" value="1"/>
</dbReference>
<dbReference type="InterPro" id="IPR050243">
    <property type="entry name" value="PHP_phosphatase"/>
</dbReference>
<comment type="cofactor">
    <cofactor evidence="1">
        <name>Mg(2+)</name>
        <dbReference type="ChEBI" id="CHEBI:18420"/>
    </cofactor>
</comment>
<dbReference type="GO" id="GO:0003887">
    <property type="term" value="F:DNA-directed DNA polymerase activity"/>
    <property type="evidence" value="ECO:0007669"/>
    <property type="project" value="UniProtKB-KW"/>
</dbReference>
<comment type="function">
    <text evidence="20">Repair polymerase that plays a key role in base-excision repair. During this process, the damaged base is excised by specific DNA glycosylases, the DNA backbone is nicked at the abasic site by an apurinic/apyrimidic (AP) endonuclease, and POLB removes 5'-deoxyribose-phosphate from the preincised AP site acting as a 5'-deoxyribose-phosphate lyase (5'-dRP lyase); through its DNA polymerase activity, it adds one nucleotide to the 3' end of the arising single-nucleotide gap. Conducts 'gap-filling' DNA synthesis in a stepwise distributive fashion rather than in a processive fashion as for other DNA polymerases. It is also able to cleave sugar-phosphate bonds 3' to an intact AP site, acting as an AP lyase.</text>
</comment>
<comment type="catalytic activity">
    <reaction evidence="21">
        <text>DNA(n) + a 2'-deoxyribonucleoside 5'-triphosphate = DNA(n+1) + diphosphate</text>
        <dbReference type="Rhea" id="RHEA:22508"/>
        <dbReference type="Rhea" id="RHEA-COMP:17339"/>
        <dbReference type="Rhea" id="RHEA-COMP:17340"/>
        <dbReference type="ChEBI" id="CHEBI:33019"/>
        <dbReference type="ChEBI" id="CHEBI:61560"/>
        <dbReference type="ChEBI" id="CHEBI:173112"/>
        <dbReference type="EC" id="2.7.7.7"/>
    </reaction>
</comment>
<dbReference type="GO" id="GO:0008270">
    <property type="term" value="F:zinc ion binding"/>
    <property type="evidence" value="ECO:0007669"/>
    <property type="project" value="TreeGrafter"/>
</dbReference>
<dbReference type="GO" id="GO:0006281">
    <property type="term" value="P:DNA repair"/>
    <property type="evidence" value="ECO:0007669"/>
    <property type="project" value="UniProtKB-KW"/>
</dbReference>
<dbReference type="InterPro" id="IPR029398">
    <property type="entry name" value="PolB_thumb"/>
</dbReference>
<evidence type="ECO:0000313" key="25">
    <source>
        <dbReference type="EMBL" id="BBO33039.1"/>
    </source>
</evidence>
<evidence type="ECO:0000256" key="1">
    <source>
        <dbReference type="ARBA" id="ARBA00001946"/>
    </source>
</evidence>
<dbReference type="Pfam" id="PF14792">
    <property type="entry name" value="DNA_pol_B_palm"/>
    <property type="match status" value="1"/>
</dbReference>
<dbReference type="Proteomes" id="UP000326837">
    <property type="component" value="Chromosome"/>
</dbReference>
<dbReference type="InterPro" id="IPR003583">
    <property type="entry name" value="Hlx-hairpin-Hlx_DNA-bd_motif"/>
</dbReference>
<keyword evidence="26" id="KW-1185">Reference proteome</keyword>
<evidence type="ECO:0000256" key="4">
    <source>
        <dbReference type="ARBA" id="ARBA00012720"/>
    </source>
</evidence>
<evidence type="ECO:0000256" key="6">
    <source>
        <dbReference type="ARBA" id="ARBA00022481"/>
    </source>
</evidence>
<dbReference type="Gene3D" id="1.10.150.110">
    <property type="entry name" value="DNA polymerase beta, N-terminal domain-like"/>
    <property type="match status" value="1"/>
</dbReference>
<evidence type="ECO:0000256" key="10">
    <source>
        <dbReference type="ARBA" id="ARBA00022705"/>
    </source>
</evidence>
<evidence type="ECO:0000256" key="8">
    <source>
        <dbReference type="ARBA" id="ARBA00022679"/>
    </source>
</evidence>
<keyword evidence="12" id="KW-0832">Ubl conjugation</keyword>
<gene>
    <name evidence="25" type="ORF">PLANPX_2651</name>
</gene>
<comment type="catalytic activity">
    <reaction evidence="18">
        <text>2'-deoxyribonucleotide-(2'-deoxyribose 5'-phosphate)-2'-deoxyribonucleotide-DNA = a 3'-end 2'-deoxyribonucleotide-(2,3-dehydro-2,3-deoxyribose 5'-phosphate)-DNA + a 5'-end 5'-phospho-2'-deoxyribonucleoside-DNA + H(+)</text>
        <dbReference type="Rhea" id="RHEA:66592"/>
        <dbReference type="Rhea" id="RHEA-COMP:13180"/>
        <dbReference type="Rhea" id="RHEA-COMP:16897"/>
        <dbReference type="Rhea" id="RHEA-COMP:17067"/>
        <dbReference type="ChEBI" id="CHEBI:15378"/>
        <dbReference type="ChEBI" id="CHEBI:136412"/>
        <dbReference type="ChEBI" id="CHEBI:157695"/>
        <dbReference type="ChEBI" id="CHEBI:167181"/>
        <dbReference type="EC" id="4.2.99.18"/>
    </reaction>
</comment>
<dbReference type="RefSeq" id="WP_152098900.1">
    <property type="nucleotide sequence ID" value="NZ_AP021861.1"/>
</dbReference>
<dbReference type="KEGG" id="lpav:PLANPX_2651"/>
<accession>A0A5K7XJI4</accession>
<evidence type="ECO:0000256" key="16">
    <source>
        <dbReference type="ARBA" id="ARBA00035717"/>
    </source>
</evidence>
<keyword evidence="15" id="KW-0234">DNA repair</keyword>
<dbReference type="EC" id="4.2.99.18" evidence="4"/>
<evidence type="ECO:0000256" key="3">
    <source>
        <dbReference type="ARBA" id="ARBA00012417"/>
    </source>
</evidence>
<evidence type="ECO:0000256" key="18">
    <source>
        <dbReference type="ARBA" id="ARBA00044632"/>
    </source>
</evidence>
<comment type="catalytic activity">
    <reaction evidence="19">
        <text>a 5'-end 2'-deoxyribose-2'-deoxyribonucleotide-DNA = (2E,4S)-4-hydroxypenten-2-al-5-phosphate + a 5'-end 5'-phospho-2'-deoxyribonucleoside-DNA + H(+)</text>
        <dbReference type="Rhea" id="RHEA:76255"/>
        <dbReference type="Rhea" id="RHEA-COMP:13180"/>
        <dbReference type="Rhea" id="RHEA-COMP:18657"/>
        <dbReference type="ChEBI" id="CHEBI:15378"/>
        <dbReference type="ChEBI" id="CHEBI:136412"/>
        <dbReference type="ChEBI" id="CHEBI:195194"/>
        <dbReference type="ChEBI" id="CHEBI:195195"/>
    </reaction>
</comment>
<dbReference type="GO" id="GO:0140078">
    <property type="term" value="F:class I DNA-(apurinic or apyrimidinic site) endonuclease activity"/>
    <property type="evidence" value="ECO:0007669"/>
    <property type="project" value="UniProtKB-EC"/>
</dbReference>
<dbReference type="SMART" id="SM00483">
    <property type="entry name" value="POLXc"/>
    <property type="match status" value="1"/>
</dbReference>
<evidence type="ECO:0000256" key="15">
    <source>
        <dbReference type="ARBA" id="ARBA00023204"/>
    </source>
</evidence>
<keyword evidence="7" id="KW-0237">DNA synthesis</keyword>
<dbReference type="InterPro" id="IPR047967">
    <property type="entry name" value="PolX_PHP"/>
</dbReference>
<dbReference type="Pfam" id="PF14716">
    <property type="entry name" value="HHH_8"/>
    <property type="match status" value="1"/>
</dbReference>
<dbReference type="SUPFAM" id="SSF81301">
    <property type="entry name" value="Nucleotidyltransferase"/>
    <property type="match status" value="1"/>
</dbReference>
<dbReference type="InterPro" id="IPR010996">
    <property type="entry name" value="HHH_MUS81"/>
</dbReference>
<dbReference type="InterPro" id="IPR028207">
    <property type="entry name" value="DNA_pol_B_palm_palm"/>
</dbReference>
<feature type="domain" description="Helix-hairpin-helix DNA-binding motif class 1" evidence="22">
    <location>
        <begin position="93"/>
        <end position="112"/>
    </location>
</feature>
<dbReference type="AlphaFoldDB" id="A0A5K7XJI4"/>
<dbReference type="Pfam" id="PF02811">
    <property type="entry name" value="PHP"/>
    <property type="match status" value="1"/>
</dbReference>
<dbReference type="NCBIfam" id="NF006375">
    <property type="entry name" value="PRK08609.1"/>
    <property type="match status" value="1"/>
</dbReference>